<dbReference type="RefSeq" id="WP_154514078.1">
    <property type="nucleotide sequence ID" value="NZ_VUNM01000001.1"/>
</dbReference>
<dbReference type="EMBL" id="VUNM01000001">
    <property type="protein sequence ID" value="MST88137.1"/>
    <property type="molecule type" value="Genomic_DNA"/>
</dbReference>
<dbReference type="Proteomes" id="UP000442619">
    <property type="component" value="Unassembled WGS sequence"/>
</dbReference>
<feature type="chain" id="PRO_5032810143" description="SipW-cognate class signal peptide" evidence="1">
    <location>
        <begin position="26"/>
        <end position="206"/>
    </location>
</feature>
<evidence type="ECO:0000313" key="3">
    <source>
        <dbReference type="Proteomes" id="UP000442619"/>
    </source>
</evidence>
<dbReference type="InterPro" id="IPR023833">
    <property type="entry name" value="Signal_pept_SipW-depend-type"/>
</dbReference>
<feature type="signal peptide" evidence="1">
    <location>
        <begin position="1"/>
        <end position="25"/>
    </location>
</feature>
<name>A0A844FQF9_9FIRM</name>
<organism evidence="2 3">
    <name type="scientific">Sharpea porci</name>
    <dbReference type="NCBI Taxonomy" id="2652286"/>
    <lineage>
        <taxon>Bacteria</taxon>
        <taxon>Bacillati</taxon>
        <taxon>Bacillota</taxon>
        <taxon>Erysipelotrichia</taxon>
        <taxon>Erysipelotrichales</taxon>
        <taxon>Coprobacillaceae</taxon>
        <taxon>Sharpea</taxon>
    </lineage>
</organism>
<dbReference type="AlphaFoldDB" id="A0A844FQF9"/>
<evidence type="ECO:0008006" key="4">
    <source>
        <dbReference type="Google" id="ProtNLM"/>
    </source>
</evidence>
<dbReference type="NCBIfam" id="TIGR04088">
    <property type="entry name" value="cognate_SipW"/>
    <property type="match status" value="1"/>
</dbReference>
<keyword evidence="1" id="KW-0732">Signal</keyword>
<reference evidence="2 3" key="1">
    <citation type="submission" date="2019-08" db="EMBL/GenBank/DDBJ databases">
        <title>In-depth cultivation of the pig gut microbiome towards novel bacterial diversity and tailored functional studies.</title>
        <authorList>
            <person name="Wylensek D."/>
            <person name="Hitch T.C.A."/>
            <person name="Clavel T."/>
        </authorList>
    </citation>
    <scope>NUCLEOTIDE SEQUENCE [LARGE SCALE GENOMIC DNA]</scope>
    <source>
        <strain evidence="2 3">CA-Schmier-601-WT-3</strain>
    </source>
</reference>
<gene>
    <name evidence="2" type="ORF">FYJ79_00745</name>
</gene>
<comment type="caution">
    <text evidence="2">The sequence shown here is derived from an EMBL/GenBank/DDBJ whole genome shotgun (WGS) entry which is preliminary data.</text>
</comment>
<protein>
    <recommendedName>
        <fullName evidence="4">SipW-cognate class signal peptide</fullName>
    </recommendedName>
</protein>
<dbReference type="Pfam" id="PF12389">
    <property type="entry name" value="Peptidase_M73"/>
    <property type="match status" value="1"/>
</dbReference>
<evidence type="ECO:0000256" key="1">
    <source>
        <dbReference type="SAM" id="SignalP"/>
    </source>
</evidence>
<keyword evidence="3" id="KW-1185">Reference proteome</keyword>
<proteinExistence type="predicted"/>
<evidence type="ECO:0000313" key="2">
    <source>
        <dbReference type="EMBL" id="MST88137.1"/>
    </source>
</evidence>
<sequence>MKKTTKKLLLALSLAAVLSVGGTLAYFTDTDETSNMMTIGHVDGSLEERTNEKNVEQTEDGITYLDKIVPGDVISKEPYIVLDGESQSAYARVTITVDSDADLDSEQKAKLELVKDNLDINNAEGWYKGDKGYYYYNQILNPGDTSKNIFTKVTIPGAQWDNTMTNLDMKIKIKGELIQSDNFTPQLEDGHIVSWGNDITIKEYKK</sequence>
<dbReference type="InterPro" id="IPR022121">
    <property type="entry name" value="Peptidase_M73_camelysin"/>
</dbReference>
<accession>A0A844FQF9</accession>